<keyword evidence="2" id="KW-0833">Ubl conjugation pathway</keyword>
<gene>
    <name evidence="6" type="ORF">TCIL3000_10_6650</name>
</gene>
<dbReference type="PANTHER" id="PTHR12555">
    <property type="entry name" value="UBIQUITIN FUSION DEGRADATON PROTEIN 1"/>
    <property type="match status" value="1"/>
</dbReference>
<feature type="compositionally biased region" description="Basic and acidic residues" evidence="3">
    <location>
        <begin position="240"/>
        <end position="252"/>
    </location>
</feature>
<evidence type="ECO:0000313" key="6">
    <source>
        <dbReference type="EMBL" id="CCC93892.1"/>
    </source>
</evidence>
<evidence type="ECO:0000259" key="4">
    <source>
        <dbReference type="Pfam" id="PF03152"/>
    </source>
</evidence>
<dbReference type="VEuPathDB" id="TriTrypDB:TcIL3000_10_6650"/>
<comment type="similarity">
    <text evidence="1">Belongs to the UFD1 family.</text>
</comment>
<evidence type="ECO:0000259" key="5">
    <source>
        <dbReference type="Pfam" id="PF24842"/>
    </source>
</evidence>
<dbReference type="Pfam" id="PF03152">
    <property type="entry name" value="UFD1_N1"/>
    <property type="match status" value="1"/>
</dbReference>
<protein>
    <submittedName>
        <fullName evidence="6">Putative ubiquitin fusion degradation protein</fullName>
    </submittedName>
</protein>
<dbReference type="AlphaFoldDB" id="G0UWX5"/>
<feature type="region of interest" description="Disordered" evidence="3">
    <location>
        <begin position="226"/>
        <end position="252"/>
    </location>
</feature>
<feature type="domain" description="Ubiquitin fusion degradation protein UFD1 N-terminal subdomain 1" evidence="4">
    <location>
        <begin position="7"/>
        <end position="100"/>
    </location>
</feature>
<dbReference type="EMBL" id="HE575323">
    <property type="protein sequence ID" value="CCC93892.1"/>
    <property type="molecule type" value="Genomic_DNA"/>
</dbReference>
<reference evidence="6" key="1">
    <citation type="journal article" date="2012" name="Proc. Natl. Acad. Sci. U.S.A.">
        <title>Antigenic diversity is generated by distinct evolutionary mechanisms in African trypanosome species.</title>
        <authorList>
            <person name="Jackson A.P."/>
            <person name="Berry A."/>
            <person name="Aslett M."/>
            <person name="Allison H.C."/>
            <person name="Burton P."/>
            <person name="Vavrova-Anderson J."/>
            <person name="Brown R."/>
            <person name="Browne H."/>
            <person name="Corton N."/>
            <person name="Hauser H."/>
            <person name="Gamble J."/>
            <person name="Gilderthorp R."/>
            <person name="Marcello L."/>
            <person name="McQuillan J."/>
            <person name="Otto T.D."/>
            <person name="Quail M.A."/>
            <person name="Sanders M.J."/>
            <person name="van Tonder A."/>
            <person name="Ginger M.L."/>
            <person name="Field M.C."/>
            <person name="Barry J.D."/>
            <person name="Hertz-Fowler C."/>
            <person name="Berriman M."/>
        </authorList>
    </citation>
    <scope>NUCLEOTIDE SEQUENCE</scope>
    <source>
        <strain evidence="6">IL3000</strain>
    </source>
</reference>
<sequence length="316" mass="34895">MKAVDVFEKRLRAFSSNFAPDSSKIDGGGRVLLPPGCLEELSKKSVAYPLQFRIEYNGRVCYGGVLEFIAEEGTIIMPDWMFSTLMLEPNKTVSIKTCTLLPGSLVKLRPQQSQFIELSDPRYVLEMHLSQYPVLTRGTTIVLNYLDIEFLIDVIDITNDAGQSLEAISTVRADSQATEVKVVFERPLDMPPSPTEREPEAFFATDTNDSNNALNFSPLEFTPPTIGGGVAGGANMKNTDYPKEKEKEEEKKPSFIPFVGKGCRLNEGTNSAGGITSSNHSVHKTPEELALEVREKRLKALARTLQGTAGHPKEHK</sequence>
<accession>G0UWX5</accession>
<organism evidence="6">
    <name type="scientific">Trypanosoma congolense (strain IL3000)</name>
    <dbReference type="NCBI Taxonomy" id="1068625"/>
    <lineage>
        <taxon>Eukaryota</taxon>
        <taxon>Discoba</taxon>
        <taxon>Euglenozoa</taxon>
        <taxon>Kinetoplastea</taxon>
        <taxon>Metakinetoplastina</taxon>
        <taxon>Trypanosomatida</taxon>
        <taxon>Trypanosomatidae</taxon>
        <taxon>Trypanosoma</taxon>
        <taxon>Nannomonas</taxon>
    </lineage>
</organism>
<dbReference type="Gene3D" id="3.10.330.10">
    <property type="match status" value="1"/>
</dbReference>
<name>G0UWX5_TRYCI</name>
<dbReference type="GO" id="GO:0036503">
    <property type="term" value="P:ERAD pathway"/>
    <property type="evidence" value="ECO:0007669"/>
    <property type="project" value="TreeGrafter"/>
</dbReference>
<dbReference type="Gene3D" id="2.40.40.50">
    <property type="entry name" value="Ubiquitin fusion degradation protein UFD1, N-terminal domain"/>
    <property type="match status" value="1"/>
</dbReference>
<proteinExistence type="inferred from homology"/>
<dbReference type="Pfam" id="PF24842">
    <property type="entry name" value="UFD1_N2"/>
    <property type="match status" value="1"/>
</dbReference>
<dbReference type="GO" id="GO:0034098">
    <property type="term" value="C:VCP-NPL4-UFD1 AAA ATPase complex"/>
    <property type="evidence" value="ECO:0007669"/>
    <property type="project" value="TreeGrafter"/>
</dbReference>
<dbReference type="InterPro" id="IPR055418">
    <property type="entry name" value="UFD1_N2"/>
</dbReference>
<dbReference type="GO" id="GO:0031593">
    <property type="term" value="F:polyubiquitin modification-dependent protein binding"/>
    <property type="evidence" value="ECO:0007669"/>
    <property type="project" value="TreeGrafter"/>
</dbReference>
<dbReference type="PANTHER" id="PTHR12555:SF13">
    <property type="entry name" value="UBIQUITIN RECOGNITION FACTOR IN ER-ASSOCIATED DEGRADATION PROTEIN 1"/>
    <property type="match status" value="1"/>
</dbReference>
<evidence type="ECO:0000256" key="2">
    <source>
        <dbReference type="ARBA" id="ARBA00022786"/>
    </source>
</evidence>
<dbReference type="InterPro" id="IPR042299">
    <property type="entry name" value="Ufd1-like_Nn"/>
</dbReference>
<dbReference type="InterPro" id="IPR055417">
    <property type="entry name" value="UFD1_N1"/>
</dbReference>
<evidence type="ECO:0000256" key="1">
    <source>
        <dbReference type="ARBA" id="ARBA00006043"/>
    </source>
</evidence>
<evidence type="ECO:0000256" key="3">
    <source>
        <dbReference type="SAM" id="MobiDB-lite"/>
    </source>
</evidence>
<dbReference type="GO" id="GO:0006511">
    <property type="term" value="P:ubiquitin-dependent protein catabolic process"/>
    <property type="evidence" value="ECO:0007669"/>
    <property type="project" value="InterPro"/>
</dbReference>
<dbReference type="InterPro" id="IPR004854">
    <property type="entry name" value="Ufd1-like"/>
</dbReference>
<feature type="domain" description="Ubiquitin fusion degradation protein UFD1 N-terminal subdomain 2" evidence="5">
    <location>
        <begin position="103"/>
        <end position="180"/>
    </location>
</feature>